<dbReference type="VEuPathDB" id="FungiDB:RhiirFUN_003236"/>
<evidence type="ECO:0000313" key="7">
    <source>
        <dbReference type="EMBL" id="CAB5372001.1"/>
    </source>
</evidence>
<name>A0A915ZES9_9GLOM</name>
<keyword evidence="2" id="KW-0479">Metal-binding</keyword>
<dbReference type="OrthoDB" id="2401255at2759"/>
<evidence type="ECO:0000256" key="6">
    <source>
        <dbReference type="SAM" id="MobiDB-lite"/>
    </source>
</evidence>
<dbReference type="PANTHER" id="PTHR46481">
    <property type="entry name" value="ZINC FINGER BED DOMAIN-CONTAINING PROTEIN 4"/>
    <property type="match status" value="1"/>
</dbReference>
<accession>A0A915ZES9</accession>
<keyword evidence="3" id="KW-0863">Zinc-finger</keyword>
<reference evidence="7" key="1">
    <citation type="submission" date="2020-05" db="EMBL/GenBank/DDBJ databases">
        <authorList>
            <person name="Rincon C."/>
            <person name="Sanders R I."/>
            <person name="Robbins C."/>
            <person name="Chaturvedi A."/>
        </authorList>
    </citation>
    <scope>NUCLEOTIDE SEQUENCE</scope>
    <source>
        <strain evidence="7">CHB12</strain>
    </source>
</reference>
<dbReference type="Proteomes" id="UP000684084">
    <property type="component" value="Unassembled WGS sequence"/>
</dbReference>
<evidence type="ECO:0000256" key="2">
    <source>
        <dbReference type="ARBA" id="ARBA00022723"/>
    </source>
</evidence>
<dbReference type="GO" id="GO:0008270">
    <property type="term" value="F:zinc ion binding"/>
    <property type="evidence" value="ECO:0007669"/>
    <property type="project" value="UniProtKB-KW"/>
</dbReference>
<dbReference type="EMBL" id="CAGKOT010000030">
    <property type="protein sequence ID" value="CAB5372001.1"/>
    <property type="molecule type" value="Genomic_DNA"/>
</dbReference>
<dbReference type="AlphaFoldDB" id="A0A915ZES9"/>
<protein>
    <recommendedName>
        <fullName evidence="9">BED-type domain-containing protein</fullName>
    </recommendedName>
</protein>
<dbReference type="GO" id="GO:0005634">
    <property type="term" value="C:nucleus"/>
    <property type="evidence" value="ECO:0007669"/>
    <property type="project" value="UniProtKB-SubCell"/>
</dbReference>
<comment type="subcellular location">
    <subcellularLocation>
        <location evidence="1">Nucleus</location>
    </subcellularLocation>
</comment>
<dbReference type="InterPro" id="IPR052035">
    <property type="entry name" value="ZnF_BED_domain_contain"/>
</dbReference>
<keyword evidence="5" id="KW-0539">Nucleus</keyword>
<gene>
    <name evidence="7" type="ORF">CHRIB12_LOCUS13341</name>
</gene>
<feature type="region of interest" description="Disordered" evidence="6">
    <location>
        <begin position="345"/>
        <end position="366"/>
    </location>
</feature>
<keyword evidence="4" id="KW-0862">Zinc</keyword>
<feature type="compositionally biased region" description="Polar residues" evidence="6">
    <location>
        <begin position="1"/>
        <end position="18"/>
    </location>
</feature>
<dbReference type="VEuPathDB" id="FungiDB:RhiirFUN_005815"/>
<feature type="region of interest" description="Disordered" evidence="6">
    <location>
        <begin position="1"/>
        <end position="29"/>
    </location>
</feature>
<dbReference type="PANTHER" id="PTHR46481:SF10">
    <property type="entry name" value="ZINC FINGER BED DOMAIN-CONTAINING PROTEIN 39"/>
    <property type="match status" value="1"/>
</dbReference>
<organism evidence="7 8">
    <name type="scientific">Rhizophagus irregularis</name>
    <dbReference type="NCBI Taxonomy" id="588596"/>
    <lineage>
        <taxon>Eukaryota</taxon>
        <taxon>Fungi</taxon>
        <taxon>Fungi incertae sedis</taxon>
        <taxon>Mucoromycota</taxon>
        <taxon>Glomeromycotina</taxon>
        <taxon>Glomeromycetes</taxon>
        <taxon>Glomerales</taxon>
        <taxon>Glomeraceae</taxon>
        <taxon>Rhizophagus</taxon>
    </lineage>
</organism>
<evidence type="ECO:0000256" key="5">
    <source>
        <dbReference type="ARBA" id="ARBA00023242"/>
    </source>
</evidence>
<sequence length="422" mass="47989">MSTQETNGGSSSGVLLNTNKEKGKPGRKRGPVWIHFNDIGTKKEGHISCKCMYCGWTQTQGEPAQMQAHLALSCSKVPSTIKIEYLLLIKQNAEERVTNSTSTVSKKRCVNLSQTRIDKFYESDQIDSTKQVLCDKAVAKFFVCCGVAFHLVSHPFFIDMVKSLCNGYEPPYSTTLSNTLMNNELTKITVDQQLTLDKESDLTLGFDGWTSPRGKGLHPMVFRDVCLNAMKLLKNMGGGENSCSELVAQIRAFTQYEKPYDLEYVLGIDNVFLWWRLCNPVHPEEHYIQQLAMKILSITPHNAGCERVFYIIGWMANKRRTRLNVEKLESMAKLHTYYITNANDYNDEDEDYDQNEDEGDDTEAANNNNLEISRWVNIMDKELQELLQTEVKVVIDISPPPPLVDHGSQEFNMEEVLDRILT</sequence>
<evidence type="ECO:0000313" key="8">
    <source>
        <dbReference type="Proteomes" id="UP000684084"/>
    </source>
</evidence>
<evidence type="ECO:0000256" key="4">
    <source>
        <dbReference type="ARBA" id="ARBA00022833"/>
    </source>
</evidence>
<comment type="caution">
    <text evidence="7">The sequence shown here is derived from an EMBL/GenBank/DDBJ whole genome shotgun (WGS) entry which is preliminary data.</text>
</comment>
<evidence type="ECO:0000256" key="1">
    <source>
        <dbReference type="ARBA" id="ARBA00004123"/>
    </source>
</evidence>
<proteinExistence type="predicted"/>
<evidence type="ECO:0008006" key="9">
    <source>
        <dbReference type="Google" id="ProtNLM"/>
    </source>
</evidence>
<feature type="compositionally biased region" description="Acidic residues" evidence="6">
    <location>
        <begin position="345"/>
        <end position="363"/>
    </location>
</feature>
<evidence type="ECO:0000256" key="3">
    <source>
        <dbReference type="ARBA" id="ARBA00022771"/>
    </source>
</evidence>